<gene>
    <name evidence="2" type="ORF">GCM10009838_58640</name>
</gene>
<organism evidence="2 3">
    <name type="scientific">Catenulispora subtropica</name>
    <dbReference type="NCBI Taxonomy" id="450798"/>
    <lineage>
        <taxon>Bacteria</taxon>
        <taxon>Bacillati</taxon>
        <taxon>Actinomycetota</taxon>
        <taxon>Actinomycetes</taxon>
        <taxon>Catenulisporales</taxon>
        <taxon>Catenulisporaceae</taxon>
        <taxon>Catenulispora</taxon>
    </lineage>
</organism>
<feature type="domain" description="Methyltransferase type 11" evidence="1">
    <location>
        <begin position="64"/>
        <end position="127"/>
    </location>
</feature>
<sequence length="165" mass="17226">MTITTRAPVAPAPPPPAVDRVTRAVATRIAAAATGPLTRVLVVGAGGRAAVEALRAGGRDSRVLELALRHDGGPQHAPDVLADGCWLPLPDRVVDLCVSRTRLAAGPDPLGYLAELIRVTRPGGLVAVIGDPDEAKSLGRHLKTRDDVVRIPGRGHGAHLLRRLT</sequence>
<dbReference type="EMBL" id="BAAAQM010000040">
    <property type="protein sequence ID" value="GAA1988110.1"/>
    <property type="molecule type" value="Genomic_DNA"/>
</dbReference>
<dbReference type="RefSeq" id="WP_344660378.1">
    <property type="nucleotide sequence ID" value="NZ_BAAAQM010000040.1"/>
</dbReference>
<evidence type="ECO:0000313" key="3">
    <source>
        <dbReference type="Proteomes" id="UP001499854"/>
    </source>
</evidence>
<evidence type="ECO:0000313" key="2">
    <source>
        <dbReference type="EMBL" id="GAA1988110.1"/>
    </source>
</evidence>
<dbReference type="Proteomes" id="UP001499854">
    <property type="component" value="Unassembled WGS sequence"/>
</dbReference>
<proteinExistence type="predicted"/>
<keyword evidence="3" id="KW-1185">Reference proteome</keyword>
<dbReference type="Pfam" id="PF08241">
    <property type="entry name" value="Methyltransf_11"/>
    <property type="match status" value="1"/>
</dbReference>
<accession>A0ABN2SK49</accession>
<reference evidence="2 3" key="1">
    <citation type="journal article" date="2019" name="Int. J. Syst. Evol. Microbiol.">
        <title>The Global Catalogue of Microorganisms (GCM) 10K type strain sequencing project: providing services to taxonomists for standard genome sequencing and annotation.</title>
        <authorList>
            <consortium name="The Broad Institute Genomics Platform"/>
            <consortium name="The Broad Institute Genome Sequencing Center for Infectious Disease"/>
            <person name="Wu L."/>
            <person name="Ma J."/>
        </authorList>
    </citation>
    <scope>NUCLEOTIDE SEQUENCE [LARGE SCALE GENOMIC DNA]</scope>
    <source>
        <strain evidence="2 3">JCM 16013</strain>
    </source>
</reference>
<dbReference type="SUPFAM" id="SSF53335">
    <property type="entry name" value="S-adenosyl-L-methionine-dependent methyltransferases"/>
    <property type="match status" value="1"/>
</dbReference>
<protein>
    <recommendedName>
        <fullName evidence="1">Methyltransferase type 11 domain-containing protein</fullName>
    </recommendedName>
</protein>
<evidence type="ECO:0000259" key="1">
    <source>
        <dbReference type="Pfam" id="PF08241"/>
    </source>
</evidence>
<name>A0ABN2SK49_9ACTN</name>
<dbReference type="Gene3D" id="3.40.50.150">
    <property type="entry name" value="Vaccinia Virus protein VP39"/>
    <property type="match status" value="1"/>
</dbReference>
<comment type="caution">
    <text evidence="2">The sequence shown here is derived from an EMBL/GenBank/DDBJ whole genome shotgun (WGS) entry which is preliminary data.</text>
</comment>
<dbReference type="InterPro" id="IPR013216">
    <property type="entry name" value="Methyltransf_11"/>
</dbReference>
<dbReference type="InterPro" id="IPR029063">
    <property type="entry name" value="SAM-dependent_MTases_sf"/>
</dbReference>